<dbReference type="InterPro" id="IPR000477">
    <property type="entry name" value="RT_dom"/>
</dbReference>
<evidence type="ECO:0000313" key="13">
    <source>
        <dbReference type="EMBL" id="KAI2664346.1"/>
    </source>
</evidence>
<feature type="domain" description="Reverse transcriptase RNase H-like" evidence="12">
    <location>
        <begin position="289"/>
        <end position="367"/>
    </location>
</feature>
<dbReference type="InterPro" id="IPR051320">
    <property type="entry name" value="Viral_Replic_Matur_Polypro"/>
</dbReference>
<dbReference type="Proteomes" id="UP000830375">
    <property type="component" value="Unassembled WGS sequence"/>
</dbReference>
<sequence>MFELITSTTYSTPSVSLSVSSNHHEVTKLYLCDFLSAPIVLGHLWLVQHGPHVDWSRNSLLAWSQSCLVSCLGAASTPGSVFPVLQVEAADLTGVPMEYHLCQVCSKAPAMSLPPHQPYDCAIDLLPDTSPPKGHLYSLWGPESIPIPLMSSAFELLQGAKTVFNTATGQYEYLVLPFGLTNSPAVFQALVNDVLRDMLNKFVFVYLDDILIFSPFLQVLQWLLENQLFVKAEKCEFHAKSVTFLGYVISVNRVKADPAKVRAVAEWPVPNTRKALQRFLGFINFYRSIVKVDASDVGVGMVLSQRSPKDWKVHACAFFSHRLSPAEHNYDTGNRELLAVRLALGELRHWLEGSAQLFLVWTDHKNL</sequence>
<evidence type="ECO:0000256" key="6">
    <source>
        <dbReference type="ARBA" id="ARBA00022722"/>
    </source>
</evidence>
<dbReference type="EMBL" id="JACTAM010000005">
    <property type="protein sequence ID" value="KAI2664346.1"/>
    <property type="molecule type" value="Genomic_DNA"/>
</dbReference>
<evidence type="ECO:0000256" key="8">
    <source>
        <dbReference type="ARBA" id="ARBA00022759"/>
    </source>
</evidence>
<dbReference type="PANTHER" id="PTHR33064">
    <property type="entry name" value="POL PROTEIN"/>
    <property type="match status" value="1"/>
</dbReference>
<evidence type="ECO:0000256" key="9">
    <source>
        <dbReference type="ARBA" id="ARBA00022801"/>
    </source>
</evidence>
<evidence type="ECO:0000313" key="14">
    <source>
        <dbReference type="Proteomes" id="UP000830375"/>
    </source>
</evidence>
<dbReference type="Pfam" id="PF00078">
    <property type="entry name" value="RVT_1"/>
    <property type="match status" value="1"/>
</dbReference>
<comment type="similarity">
    <text evidence="1">Belongs to the beta type-B retroviral polymerase family. HERV class-II K(HML-2) pol subfamily.</text>
</comment>
<keyword evidence="9" id="KW-0378">Hydrolase</keyword>
<evidence type="ECO:0000256" key="7">
    <source>
        <dbReference type="ARBA" id="ARBA00022750"/>
    </source>
</evidence>
<proteinExistence type="inferred from homology"/>
<dbReference type="InterPro" id="IPR043128">
    <property type="entry name" value="Rev_trsase/Diguanyl_cyclase"/>
</dbReference>
<evidence type="ECO:0000256" key="5">
    <source>
        <dbReference type="ARBA" id="ARBA00022695"/>
    </source>
</evidence>
<gene>
    <name evidence="13" type="ORF">H4Q32_002526</name>
</gene>
<evidence type="ECO:0000256" key="3">
    <source>
        <dbReference type="ARBA" id="ARBA00022670"/>
    </source>
</evidence>
<dbReference type="EC" id="3.1.26.4" evidence="2"/>
<keyword evidence="6" id="KW-0540">Nuclease</keyword>
<keyword evidence="4" id="KW-0808">Transferase</keyword>
<evidence type="ECO:0000256" key="10">
    <source>
        <dbReference type="ARBA" id="ARBA00022918"/>
    </source>
</evidence>
<dbReference type="Pfam" id="PF17917">
    <property type="entry name" value="RT_RNaseH"/>
    <property type="match status" value="1"/>
</dbReference>
<dbReference type="InterPro" id="IPR041373">
    <property type="entry name" value="RT_RNaseH"/>
</dbReference>
<dbReference type="Gene3D" id="3.30.70.270">
    <property type="match status" value="2"/>
</dbReference>
<keyword evidence="14" id="KW-1185">Reference proteome</keyword>
<evidence type="ECO:0000259" key="11">
    <source>
        <dbReference type="Pfam" id="PF00078"/>
    </source>
</evidence>
<comment type="caution">
    <text evidence="13">The sequence shown here is derived from an EMBL/GenBank/DDBJ whole genome shotgun (WGS) entry which is preliminary data.</text>
</comment>
<name>A0ABQ8MQ40_LABRO</name>
<evidence type="ECO:0000256" key="1">
    <source>
        <dbReference type="ARBA" id="ARBA00010879"/>
    </source>
</evidence>
<keyword evidence="8" id="KW-0255">Endonuclease</keyword>
<feature type="domain" description="Reverse transcriptase" evidence="11">
    <location>
        <begin position="162"/>
        <end position="249"/>
    </location>
</feature>
<evidence type="ECO:0000256" key="2">
    <source>
        <dbReference type="ARBA" id="ARBA00012180"/>
    </source>
</evidence>
<dbReference type="PANTHER" id="PTHR33064:SF37">
    <property type="entry name" value="RIBONUCLEASE H"/>
    <property type="match status" value="1"/>
</dbReference>
<keyword evidence="5" id="KW-0548">Nucleotidyltransferase</keyword>
<reference evidence="13 14" key="1">
    <citation type="submission" date="2022-01" db="EMBL/GenBank/DDBJ databases">
        <title>A high-quality chromosome-level genome assembly of rohu carp, Labeo rohita.</title>
        <authorList>
            <person name="Arick M.A. II"/>
            <person name="Hsu C.-Y."/>
            <person name="Magbanua Z."/>
            <person name="Pechanova O."/>
            <person name="Grover C."/>
            <person name="Miller E."/>
            <person name="Thrash A."/>
            <person name="Ezzel L."/>
            <person name="Alam S."/>
            <person name="Benzie J."/>
            <person name="Hamilton M."/>
            <person name="Karsi A."/>
            <person name="Lawrence M.L."/>
            <person name="Peterson D.G."/>
        </authorList>
    </citation>
    <scope>NUCLEOTIDE SEQUENCE [LARGE SCALE GENOMIC DNA]</scope>
    <source>
        <strain evidence="14">BAU-BD-2019</strain>
        <tissue evidence="13">Blood</tissue>
    </source>
</reference>
<dbReference type="InterPro" id="IPR043502">
    <property type="entry name" value="DNA/RNA_pol_sf"/>
</dbReference>
<dbReference type="CDD" id="cd01647">
    <property type="entry name" value="RT_LTR"/>
    <property type="match status" value="1"/>
</dbReference>
<evidence type="ECO:0000259" key="12">
    <source>
        <dbReference type="Pfam" id="PF17917"/>
    </source>
</evidence>
<accession>A0ABQ8MQ40</accession>
<keyword evidence="3" id="KW-0645">Protease</keyword>
<keyword evidence="10" id="KW-0695">RNA-directed DNA polymerase</keyword>
<dbReference type="SUPFAM" id="SSF56672">
    <property type="entry name" value="DNA/RNA polymerases"/>
    <property type="match status" value="1"/>
</dbReference>
<keyword evidence="7" id="KW-0064">Aspartyl protease</keyword>
<evidence type="ECO:0000256" key="4">
    <source>
        <dbReference type="ARBA" id="ARBA00022679"/>
    </source>
</evidence>
<protein>
    <recommendedName>
        <fullName evidence="2">ribonuclease H</fullName>
        <ecNumber evidence="2">3.1.26.4</ecNumber>
    </recommendedName>
</protein>
<organism evidence="13 14">
    <name type="scientific">Labeo rohita</name>
    <name type="common">Indian major carp</name>
    <name type="synonym">Cyprinus rohita</name>
    <dbReference type="NCBI Taxonomy" id="84645"/>
    <lineage>
        <taxon>Eukaryota</taxon>
        <taxon>Metazoa</taxon>
        <taxon>Chordata</taxon>
        <taxon>Craniata</taxon>
        <taxon>Vertebrata</taxon>
        <taxon>Euteleostomi</taxon>
        <taxon>Actinopterygii</taxon>
        <taxon>Neopterygii</taxon>
        <taxon>Teleostei</taxon>
        <taxon>Ostariophysi</taxon>
        <taxon>Cypriniformes</taxon>
        <taxon>Cyprinidae</taxon>
        <taxon>Labeoninae</taxon>
        <taxon>Labeonini</taxon>
        <taxon>Labeo</taxon>
    </lineage>
</organism>